<name>A0AAT9V8G5_9CAUD</name>
<gene>
    <name evidence="1" type="ORF">QB910_000137</name>
</gene>
<protein>
    <submittedName>
        <fullName evidence="1">Uncharacterized protein</fullName>
    </submittedName>
</protein>
<accession>A0AAT9V8G5</accession>
<sequence>MLYEFKELVYSHFIGSHIQIIVHPSHYLAIIDHKIAICQSRSSGWIGVYDEHGELLHVLRT</sequence>
<dbReference type="EMBL" id="OQ846916">
    <property type="protein sequence ID" value="WJJ55381.1"/>
    <property type="molecule type" value="Genomic_DNA"/>
</dbReference>
<evidence type="ECO:0000313" key="1">
    <source>
        <dbReference type="EMBL" id="WJJ55381.1"/>
    </source>
</evidence>
<organism evidence="1">
    <name type="scientific">Alicyclobacillus phage KKP_3916</name>
    <dbReference type="NCBI Taxonomy" id="3040651"/>
    <lineage>
        <taxon>Viruses</taxon>
        <taxon>Duplodnaviria</taxon>
        <taxon>Heunggongvirae</taxon>
        <taxon>Uroviricota</taxon>
        <taxon>Caudoviricetes</taxon>
    </lineage>
</organism>
<reference evidence="1" key="1">
    <citation type="submission" date="2023-04" db="EMBL/GenBank/DDBJ databases">
        <title>Characterization and genome study of newly isolated Alicyclobacillus-specific phaga.</title>
        <authorList>
            <person name="Shymialevich D."/>
            <person name="Wojcicki M."/>
            <person name="Srednicka P."/>
            <person name="Swider O."/>
        </authorList>
    </citation>
    <scope>NUCLEOTIDE SEQUENCE</scope>
</reference>
<proteinExistence type="predicted"/>